<proteinExistence type="inferred from homology"/>
<dbReference type="Gene3D" id="3.30.420.40">
    <property type="match status" value="2"/>
</dbReference>
<evidence type="ECO:0000256" key="7">
    <source>
        <dbReference type="HAMAP-Rule" id="MF_03179"/>
    </source>
</evidence>
<evidence type="ECO:0000256" key="4">
    <source>
        <dbReference type="ARBA" id="ARBA00022723"/>
    </source>
</evidence>
<comment type="similarity">
    <text evidence="7">Belongs to the KAE1 / TsaD family.</text>
</comment>
<evidence type="ECO:0000256" key="6">
    <source>
        <dbReference type="ARBA" id="ARBA00048117"/>
    </source>
</evidence>
<accession>A0A9N8ZY04</accession>
<evidence type="ECO:0000256" key="2">
    <source>
        <dbReference type="ARBA" id="ARBA00022679"/>
    </source>
</evidence>
<evidence type="ECO:0000256" key="5">
    <source>
        <dbReference type="ARBA" id="ARBA00023315"/>
    </source>
</evidence>
<evidence type="ECO:0000256" key="3">
    <source>
        <dbReference type="ARBA" id="ARBA00022694"/>
    </source>
</evidence>
<comment type="subcellular location">
    <subcellularLocation>
        <location evidence="7">Mitochondrion</location>
    </subcellularLocation>
</comment>
<dbReference type="GO" id="GO:0046872">
    <property type="term" value="F:metal ion binding"/>
    <property type="evidence" value="ECO:0007669"/>
    <property type="project" value="UniProtKB-KW"/>
</dbReference>
<dbReference type="InterPro" id="IPR017861">
    <property type="entry name" value="KAE1/TsaD"/>
</dbReference>
<dbReference type="NCBIfam" id="TIGR00329">
    <property type="entry name" value="gcp_kae1"/>
    <property type="match status" value="1"/>
</dbReference>
<keyword evidence="7" id="KW-0496">Mitochondrion</keyword>
<dbReference type="GO" id="GO:0061711">
    <property type="term" value="F:tRNA N(6)-L-threonylcarbamoyladenine synthase activity"/>
    <property type="evidence" value="ECO:0007669"/>
    <property type="project" value="UniProtKB-EC"/>
</dbReference>
<evidence type="ECO:0000313" key="10">
    <source>
        <dbReference type="Proteomes" id="UP000789342"/>
    </source>
</evidence>
<dbReference type="PRINTS" id="PR00789">
    <property type="entry name" value="OSIALOPTASE"/>
</dbReference>
<dbReference type="GO" id="GO:0072670">
    <property type="term" value="P:mitochondrial tRNA threonylcarbamoyladenosine modification"/>
    <property type="evidence" value="ECO:0007669"/>
    <property type="project" value="TreeGrafter"/>
</dbReference>
<comment type="cofactor">
    <cofactor evidence="7">
        <name>a divalent metal cation</name>
        <dbReference type="ChEBI" id="CHEBI:60240"/>
    </cofactor>
    <text evidence="7">Binds 1 divalent metal cation per subunit.</text>
</comment>
<evidence type="ECO:0000313" key="9">
    <source>
        <dbReference type="EMBL" id="CAG8510999.1"/>
    </source>
</evidence>
<comment type="subunit">
    <text evidence="7">Homodimer.</text>
</comment>
<dbReference type="AlphaFoldDB" id="A0A9N8ZY04"/>
<sequence length="387" mass="42443">MSLRQFSKITTTLLYARQIRTHSTNVPSTSHFNVLGIETSCDDTAVAIVNSSRQILAESIRFQHNLHEPAGGIIPNVAMMSHQRNLPEVVCDALSKESLDIVKDIDVIAVTRGPGLPGCLAIGLSAAKTLAAVLRKPLIGEAHALTARLTHTELIPFPYLTLLISGGHTLILVTHGVNKHTQLGTTLDDSIGDAYDKTARLLKIPWLKGQGGGPGAALEQFALDGTSDNYRVPIPMRKDPRRKNEMNLSFSGLKTSIRDLIEREQLDLEDEKVRKNLAATFQQTAIRHLIDKLELAFDWCRVKEIRLNALVISGGVASNKSIRASLEKLANDQFELPLICPPPRLCTDNGAMIAWAGVERFRVGLKDDYTIDHAPKWSIESLSDGMG</sequence>
<dbReference type="Pfam" id="PF00814">
    <property type="entry name" value="TsaD"/>
    <property type="match status" value="1"/>
</dbReference>
<dbReference type="HAMAP" id="MF_01445">
    <property type="entry name" value="TsaD"/>
    <property type="match status" value="1"/>
</dbReference>
<dbReference type="PANTHER" id="PTHR11735:SF6">
    <property type="entry name" value="TRNA N6-ADENOSINE THREONYLCARBAMOYLTRANSFERASE, MITOCHONDRIAL"/>
    <property type="match status" value="1"/>
</dbReference>
<dbReference type="OrthoDB" id="10259622at2759"/>
<dbReference type="CDD" id="cd24134">
    <property type="entry name" value="ASKHA_NBD_OSGEPL1_QRI7_euk"/>
    <property type="match status" value="1"/>
</dbReference>
<dbReference type="SUPFAM" id="SSF53067">
    <property type="entry name" value="Actin-like ATPase domain"/>
    <property type="match status" value="1"/>
</dbReference>
<comment type="catalytic activity">
    <reaction evidence="6 7">
        <text>L-threonylcarbamoyladenylate + adenosine(37) in tRNA = N(6)-L-threonylcarbamoyladenosine(37) in tRNA + AMP + H(+)</text>
        <dbReference type="Rhea" id="RHEA:37059"/>
        <dbReference type="Rhea" id="RHEA-COMP:10162"/>
        <dbReference type="Rhea" id="RHEA-COMP:10163"/>
        <dbReference type="ChEBI" id="CHEBI:15378"/>
        <dbReference type="ChEBI" id="CHEBI:73682"/>
        <dbReference type="ChEBI" id="CHEBI:74411"/>
        <dbReference type="ChEBI" id="CHEBI:74418"/>
        <dbReference type="ChEBI" id="CHEBI:456215"/>
        <dbReference type="EC" id="2.3.1.234"/>
    </reaction>
</comment>
<dbReference type="PANTHER" id="PTHR11735">
    <property type="entry name" value="TRNA N6-ADENOSINE THREONYLCARBAMOYLTRANSFERASE"/>
    <property type="match status" value="1"/>
</dbReference>
<dbReference type="GO" id="GO:0005739">
    <property type="term" value="C:mitochondrion"/>
    <property type="evidence" value="ECO:0007669"/>
    <property type="project" value="UniProtKB-SubCell"/>
</dbReference>
<dbReference type="Proteomes" id="UP000789342">
    <property type="component" value="Unassembled WGS sequence"/>
</dbReference>
<dbReference type="NCBIfam" id="TIGR03723">
    <property type="entry name" value="T6A_TsaD_YgjD"/>
    <property type="match status" value="1"/>
</dbReference>
<keyword evidence="4 7" id="KW-0479">Metal-binding</keyword>
<organism evidence="9 10">
    <name type="scientific">Acaulospora morrowiae</name>
    <dbReference type="NCBI Taxonomy" id="94023"/>
    <lineage>
        <taxon>Eukaryota</taxon>
        <taxon>Fungi</taxon>
        <taxon>Fungi incertae sedis</taxon>
        <taxon>Mucoromycota</taxon>
        <taxon>Glomeromycotina</taxon>
        <taxon>Glomeromycetes</taxon>
        <taxon>Diversisporales</taxon>
        <taxon>Acaulosporaceae</taxon>
        <taxon>Acaulospora</taxon>
    </lineage>
</organism>
<feature type="domain" description="Gcp-like" evidence="8">
    <location>
        <begin position="54"/>
        <end position="355"/>
    </location>
</feature>
<keyword evidence="3 7" id="KW-0819">tRNA processing</keyword>
<dbReference type="EMBL" id="CAJVPV010001879">
    <property type="protein sequence ID" value="CAG8510999.1"/>
    <property type="molecule type" value="Genomic_DNA"/>
</dbReference>
<reference evidence="9" key="1">
    <citation type="submission" date="2021-06" db="EMBL/GenBank/DDBJ databases">
        <authorList>
            <person name="Kallberg Y."/>
            <person name="Tangrot J."/>
            <person name="Rosling A."/>
        </authorList>
    </citation>
    <scope>NUCLEOTIDE SEQUENCE</scope>
    <source>
        <strain evidence="9">CL551</strain>
    </source>
</reference>
<evidence type="ECO:0000259" key="8">
    <source>
        <dbReference type="Pfam" id="PF00814"/>
    </source>
</evidence>
<gene>
    <name evidence="9" type="ORF">AMORRO_LOCUS3725</name>
</gene>
<protein>
    <recommendedName>
        <fullName evidence="1">N(6)-L-threonylcarbamoyladenine synthase</fullName>
        <ecNumber evidence="1">2.3.1.234</ecNumber>
    </recommendedName>
</protein>
<dbReference type="EC" id="2.3.1.234" evidence="1"/>
<keyword evidence="10" id="KW-1185">Reference proteome</keyword>
<keyword evidence="2 7" id="KW-0808">Transferase</keyword>
<dbReference type="InterPro" id="IPR043129">
    <property type="entry name" value="ATPase_NBD"/>
</dbReference>
<comment type="function">
    <text evidence="7">Required for the formation of a threonylcarbamoyl group on adenosine at position 37 (t(6)A37) in mitochondrial tRNAs that read codons beginning with adenine. Probably involved in the transfer of the threonylcarbamoyl moiety of threonylcarbamoyl-AMP (TC-AMP) to the N6 group of A37. Involved in mitochondrial genome maintenance.</text>
</comment>
<keyword evidence="5 7" id="KW-0012">Acyltransferase</keyword>
<evidence type="ECO:0000256" key="1">
    <source>
        <dbReference type="ARBA" id="ARBA00012156"/>
    </source>
</evidence>
<dbReference type="InterPro" id="IPR000905">
    <property type="entry name" value="Gcp-like_dom"/>
</dbReference>
<comment type="caution">
    <text evidence="9">The sequence shown here is derived from an EMBL/GenBank/DDBJ whole genome shotgun (WGS) entry which is preliminary data.</text>
</comment>
<dbReference type="InterPro" id="IPR022450">
    <property type="entry name" value="TsaD"/>
</dbReference>
<name>A0A9N8ZY04_9GLOM</name>